<evidence type="ECO:0000259" key="4">
    <source>
        <dbReference type="PROSITE" id="PS50994"/>
    </source>
</evidence>
<dbReference type="SMART" id="SM00343">
    <property type="entry name" value="ZnF_C2HC"/>
    <property type="match status" value="1"/>
</dbReference>
<dbReference type="PANTHER" id="PTHR42648:SF27">
    <property type="entry name" value="RNA-DIRECTED DNA POLYMERASE"/>
    <property type="match status" value="1"/>
</dbReference>
<feature type="domain" description="Integrase catalytic" evidence="4">
    <location>
        <begin position="364"/>
        <end position="528"/>
    </location>
</feature>
<dbReference type="PANTHER" id="PTHR42648">
    <property type="entry name" value="TRANSPOSASE, PUTATIVE-RELATED"/>
    <property type="match status" value="1"/>
</dbReference>
<gene>
    <name evidence="5" type="ORF">V6N11_008438</name>
</gene>
<dbReference type="Proteomes" id="UP001396334">
    <property type="component" value="Unassembled WGS sequence"/>
</dbReference>
<dbReference type="EMBL" id="JBBPBN010000076">
    <property type="protein sequence ID" value="KAK8984676.1"/>
    <property type="molecule type" value="Genomic_DNA"/>
</dbReference>
<name>A0ABR2P8U6_9ROSI</name>
<protein>
    <submittedName>
        <fullName evidence="5">Uncharacterized protein</fullName>
    </submittedName>
</protein>
<dbReference type="InterPro" id="IPR036397">
    <property type="entry name" value="RNaseH_sf"/>
</dbReference>
<evidence type="ECO:0000259" key="3">
    <source>
        <dbReference type="PROSITE" id="PS50158"/>
    </source>
</evidence>
<evidence type="ECO:0000313" key="6">
    <source>
        <dbReference type="Proteomes" id="UP001396334"/>
    </source>
</evidence>
<dbReference type="Gene3D" id="4.10.60.10">
    <property type="entry name" value="Zinc finger, CCHC-type"/>
    <property type="match status" value="1"/>
</dbReference>
<sequence>MEHCADQGGGYMRWAATTLPCRASFLHVEPFRFQMANNTISLRSLLEKEKLNGINFLDWFRNLRIVLKQERKEYVIEEAVPNDPGPNASRADKDKFKKHMDNMVDVGCLMLATMTLELQKQHENMVAYEMIQNLKEIYEGQARQERYETSKALFQCKMSEGSPVGAHVIKMMGYIQTLEKLGFALNDELATDVILQSLPDSFNQFVLNFNMNEINKTLPQLLGMLRTAESNMKKGGSKSILMVREAKGKGKKVAKSKGNGKTKPKGKEALKPKGGVSKDGKCFHCGKTGHWKRNCPIYLEDVKKAKAVGASVSGIYVIDVHVSTSSSWVLDTGCGSHICTSVQGLHTRRNLAKGDVDLRVGNGARVAALAVGTYVLSLPSGLARGGYQYFITFTDDFSRYGYIYLMRHKSEALERFKEFKNEVQNQHGKSINALRSDRGGEYLSQDFDELLKECGIVSQLTPPGTPQWNGVSERRNRTLLDMVRSMMSHIDLPTSFWGYALETAAFTLNRVPSKSVQKTPHEMWTGRRPNMSFMKIWGCKAYVKHQMSTKLEPKSEKCTFVGYPKETKGYYFYNENKVFVARTGVFLEKEFLTNSGKGRNIELEEVQQQQVIEPEVEGISQAVEENPTDLETQPLRRSTRERHEPERYGFLVTTHGDVILVDQDEPKTYQEAVASPDSEKWLEAMRSEMDSMSENQVWTLVEPPEGIKPIGCKWVFKKKTDMDGNVQTYKG</sequence>
<feature type="compositionally biased region" description="Basic residues" evidence="2">
    <location>
        <begin position="249"/>
        <end position="264"/>
    </location>
</feature>
<dbReference type="Pfam" id="PF00098">
    <property type="entry name" value="zf-CCHC"/>
    <property type="match status" value="1"/>
</dbReference>
<keyword evidence="6" id="KW-1185">Reference proteome</keyword>
<dbReference type="Gene3D" id="3.30.420.10">
    <property type="entry name" value="Ribonuclease H-like superfamily/Ribonuclease H"/>
    <property type="match status" value="1"/>
</dbReference>
<dbReference type="Pfam" id="PF14223">
    <property type="entry name" value="Retrotran_gag_2"/>
    <property type="match status" value="1"/>
</dbReference>
<dbReference type="Pfam" id="PF25597">
    <property type="entry name" value="SH3_retrovirus"/>
    <property type="match status" value="1"/>
</dbReference>
<feature type="domain" description="CCHC-type" evidence="3">
    <location>
        <begin position="281"/>
        <end position="296"/>
    </location>
</feature>
<comment type="caution">
    <text evidence="5">The sequence shown here is derived from an EMBL/GenBank/DDBJ whole genome shotgun (WGS) entry which is preliminary data.</text>
</comment>
<reference evidence="5 6" key="1">
    <citation type="journal article" date="2024" name="G3 (Bethesda)">
        <title>Genome assembly of Hibiscus sabdariffa L. provides insights into metabolisms of medicinal natural products.</title>
        <authorList>
            <person name="Kim T."/>
        </authorList>
    </citation>
    <scope>NUCLEOTIDE SEQUENCE [LARGE SCALE GENOMIC DNA]</scope>
    <source>
        <strain evidence="5">TK-2024</strain>
        <tissue evidence="5">Old leaves</tissue>
    </source>
</reference>
<accession>A0ABR2P8U6</accession>
<dbReference type="SUPFAM" id="SSF57756">
    <property type="entry name" value="Retrovirus zinc finger-like domains"/>
    <property type="match status" value="1"/>
</dbReference>
<dbReference type="PROSITE" id="PS50158">
    <property type="entry name" value="ZF_CCHC"/>
    <property type="match status" value="1"/>
</dbReference>
<keyword evidence="1" id="KW-0863">Zinc-finger</keyword>
<dbReference type="InterPro" id="IPR039537">
    <property type="entry name" value="Retrotran_Ty1/copia-like"/>
</dbReference>
<evidence type="ECO:0000313" key="5">
    <source>
        <dbReference type="EMBL" id="KAK8984676.1"/>
    </source>
</evidence>
<dbReference type="InterPro" id="IPR036875">
    <property type="entry name" value="Znf_CCHC_sf"/>
</dbReference>
<organism evidence="5 6">
    <name type="scientific">Hibiscus sabdariffa</name>
    <name type="common">roselle</name>
    <dbReference type="NCBI Taxonomy" id="183260"/>
    <lineage>
        <taxon>Eukaryota</taxon>
        <taxon>Viridiplantae</taxon>
        <taxon>Streptophyta</taxon>
        <taxon>Embryophyta</taxon>
        <taxon>Tracheophyta</taxon>
        <taxon>Spermatophyta</taxon>
        <taxon>Magnoliopsida</taxon>
        <taxon>eudicotyledons</taxon>
        <taxon>Gunneridae</taxon>
        <taxon>Pentapetalae</taxon>
        <taxon>rosids</taxon>
        <taxon>malvids</taxon>
        <taxon>Malvales</taxon>
        <taxon>Malvaceae</taxon>
        <taxon>Malvoideae</taxon>
        <taxon>Hibiscus</taxon>
    </lineage>
</organism>
<dbReference type="InterPro" id="IPR012337">
    <property type="entry name" value="RNaseH-like_sf"/>
</dbReference>
<proteinExistence type="predicted"/>
<keyword evidence="1" id="KW-0479">Metal-binding</keyword>
<evidence type="ECO:0000256" key="2">
    <source>
        <dbReference type="SAM" id="MobiDB-lite"/>
    </source>
</evidence>
<dbReference type="Pfam" id="PF00665">
    <property type="entry name" value="rve"/>
    <property type="match status" value="1"/>
</dbReference>
<dbReference type="InterPro" id="IPR001878">
    <property type="entry name" value="Znf_CCHC"/>
</dbReference>
<dbReference type="InterPro" id="IPR057670">
    <property type="entry name" value="SH3_retrovirus"/>
</dbReference>
<dbReference type="InterPro" id="IPR001584">
    <property type="entry name" value="Integrase_cat-core"/>
</dbReference>
<feature type="region of interest" description="Disordered" evidence="2">
    <location>
        <begin position="249"/>
        <end position="273"/>
    </location>
</feature>
<evidence type="ECO:0000256" key="1">
    <source>
        <dbReference type="PROSITE-ProRule" id="PRU00047"/>
    </source>
</evidence>
<dbReference type="SUPFAM" id="SSF53098">
    <property type="entry name" value="Ribonuclease H-like"/>
    <property type="match status" value="1"/>
</dbReference>
<keyword evidence="1" id="KW-0862">Zinc</keyword>
<dbReference type="PROSITE" id="PS50994">
    <property type="entry name" value="INTEGRASE"/>
    <property type="match status" value="1"/>
</dbReference>